<dbReference type="EMBL" id="BEXG01000007">
    <property type="protein sequence ID" value="GBA83812.1"/>
    <property type="molecule type" value="Genomic_DNA"/>
</dbReference>
<accession>A0ABQ0N5K3</accession>
<evidence type="ECO:0000313" key="7">
    <source>
        <dbReference type="Proteomes" id="UP000250714"/>
    </source>
</evidence>
<keyword evidence="2" id="KW-0813">Transport</keyword>
<feature type="domain" description="Helicase ATP-binding" evidence="4">
    <location>
        <begin position="79"/>
        <end position="246"/>
    </location>
</feature>
<keyword evidence="1" id="KW-0472">Membrane</keyword>
<dbReference type="PROSITE" id="PS51196">
    <property type="entry name" value="SECA_MOTOR_DEAD"/>
    <property type="match status" value="1"/>
</dbReference>
<dbReference type="PRINTS" id="PR00906">
    <property type="entry name" value="SECA"/>
</dbReference>
<sequence>MLTDTLRLRKPRKILKKINKLAPRMRKMSDAQLQNQTQIFRELLKKGKTLEDILPEAFATVREADYRVLGLYPYDVQVLGAIMLSQGSIAEMKTGEGKTLVATMPLYLNGLTGKGAMLVTPNGYLAARDEKDLAPVYKFLGLTVSLAFLSTDDEEQKATPQMKRKWYASDITYTTASSLAFDYLFNNLSSTKDRQYLRPFNFVIIDEVDQVLLDEAESPFVVSSKPSVQSNLYGLADQFVNLLDSEKDYEIP</sequence>
<dbReference type="SMART" id="SM00957">
    <property type="entry name" value="SecA_DEAD"/>
    <property type="match status" value="1"/>
</dbReference>
<name>A0ABQ0N5K3_9LACO</name>
<evidence type="ECO:0000259" key="4">
    <source>
        <dbReference type="PROSITE" id="PS51192"/>
    </source>
</evidence>
<dbReference type="CDD" id="cd17928">
    <property type="entry name" value="DEXDc_SecA"/>
    <property type="match status" value="1"/>
</dbReference>
<evidence type="ECO:0000256" key="1">
    <source>
        <dbReference type="ARBA" id="ARBA00022475"/>
    </source>
</evidence>
<gene>
    <name evidence="6" type="ORF">LJCM1130_18420</name>
</gene>
<feature type="domain" description="SecA family profile" evidence="5">
    <location>
        <begin position="1"/>
        <end position="252"/>
    </location>
</feature>
<dbReference type="Proteomes" id="UP000250714">
    <property type="component" value="Unassembled WGS sequence"/>
</dbReference>
<dbReference type="InterPro" id="IPR014001">
    <property type="entry name" value="Helicase_ATP-bd"/>
</dbReference>
<dbReference type="InterPro" id="IPR000185">
    <property type="entry name" value="SecA"/>
</dbReference>
<keyword evidence="7" id="KW-1185">Reference proteome</keyword>
<dbReference type="InterPro" id="IPR027417">
    <property type="entry name" value="P-loop_NTPase"/>
</dbReference>
<keyword evidence="1" id="KW-1003">Cell membrane</keyword>
<protein>
    <recommendedName>
        <fullName evidence="8">Preprotein translocase subunit SecA</fullName>
    </recommendedName>
</protein>
<keyword evidence="2" id="KW-0653">Protein transport</keyword>
<evidence type="ECO:0000256" key="3">
    <source>
        <dbReference type="ARBA" id="ARBA00023010"/>
    </source>
</evidence>
<reference evidence="6 7" key="1">
    <citation type="journal article" date="2018" name="Int. J. Syst. Evol. Microbiol.">
        <title>Lactobacillus paragasseri sp. nov., a sister taxon of Lactobacillus gasseri, based on whole-genome sequence analyses.</title>
        <authorList>
            <person name="Tanizawa Y."/>
            <person name="Tada I."/>
            <person name="Kobayashi H."/>
            <person name="Endo A."/>
            <person name="Maeno S."/>
            <person name="Toyoda A."/>
            <person name="Arita M."/>
            <person name="Nakamura Y."/>
            <person name="Sakamoto M."/>
            <person name="Ohkuma M."/>
            <person name="Tohno M."/>
        </authorList>
    </citation>
    <scope>NUCLEOTIDE SEQUENCE [LARGE SCALE GENOMIC DNA]</scope>
    <source>
        <strain evidence="6 7">JCM 1130</strain>
    </source>
</reference>
<evidence type="ECO:0008006" key="8">
    <source>
        <dbReference type="Google" id="ProtNLM"/>
    </source>
</evidence>
<dbReference type="PROSITE" id="PS51192">
    <property type="entry name" value="HELICASE_ATP_BIND_1"/>
    <property type="match status" value="1"/>
</dbReference>
<comment type="caution">
    <text evidence="6">The sequence shown here is derived from an EMBL/GenBank/DDBJ whole genome shotgun (WGS) entry which is preliminary data.</text>
</comment>
<dbReference type="PANTHER" id="PTHR30612:SF0">
    <property type="entry name" value="CHLOROPLAST PROTEIN-TRANSPORTING ATPASE"/>
    <property type="match status" value="1"/>
</dbReference>
<dbReference type="Pfam" id="PF07517">
    <property type="entry name" value="SecA_DEAD"/>
    <property type="match status" value="1"/>
</dbReference>
<dbReference type="InterPro" id="IPR011115">
    <property type="entry name" value="SecA_DEAD"/>
</dbReference>
<dbReference type="SUPFAM" id="SSF52540">
    <property type="entry name" value="P-loop containing nucleoside triphosphate hydrolases"/>
    <property type="match status" value="1"/>
</dbReference>
<dbReference type="PANTHER" id="PTHR30612">
    <property type="entry name" value="SECA INNER MEMBRANE COMPONENT OF SEC PROTEIN SECRETION SYSTEM"/>
    <property type="match status" value="1"/>
</dbReference>
<evidence type="ECO:0000256" key="2">
    <source>
        <dbReference type="ARBA" id="ARBA00022927"/>
    </source>
</evidence>
<evidence type="ECO:0000313" key="6">
    <source>
        <dbReference type="EMBL" id="GBA83812.1"/>
    </source>
</evidence>
<evidence type="ECO:0000259" key="5">
    <source>
        <dbReference type="PROSITE" id="PS51196"/>
    </source>
</evidence>
<organism evidence="6 7">
    <name type="scientific">Lactobacillus paragasseri</name>
    <dbReference type="NCBI Taxonomy" id="2107999"/>
    <lineage>
        <taxon>Bacteria</taxon>
        <taxon>Bacillati</taxon>
        <taxon>Bacillota</taxon>
        <taxon>Bacilli</taxon>
        <taxon>Lactobacillales</taxon>
        <taxon>Lactobacillaceae</taxon>
        <taxon>Lactobacillus</taxon>
    </lineage>
</organism>
<dbReference type="InterPro" id="IPR014018">
    <property type="entry name" value="SecA_motor_DEAD"/>
</dbReference>
<dbReference type="Gene3D" id="3.40.50.300">
    <property type="entry name" value="P-loop containing nucleotide triphosphate hydrolases"/>
    <property type="match status" value="1"/>
</dbReference>
<proteinExistence type="predicted"/>
<keyword evidence="3" id="KW-0811">Translocation</keyword>